<feature type="domain" description="DUF6930" evidence="1">
    <location>
        <begin position="203"/>
        <end position="321"/>
    </location>
</feature>
<protein>
    <submittedName>
        <fullName evidence="3">Uncharacterized protein</fullName>
    </submittedName>
</protein>
<proteinExistence type="predicted"/>
<reference evidence="3" key="1">
    <citation type="submission" date="2020-10" db="EMBL/GenBank/DDBJ databases">
        <authorList>
            <person name="Gilroy R."/>
        </authorList>
    </citation>
    <scope>NUCLEOTIDE SEQUENCE</scope>
    <source>
        <strain evidence="3">CHK195-11698</strain>
    </source>
</reference>
<feature type="domain" description="DUF7309" evidence="2">
    <location>
        <begin position="6"/>
        <end position="170"/>
    </location>
</feature>
<gene>
    <name evidence="3" type="ORF">IAD15_02240</name>
</gene>
<name>A0A9D1KZM3_9FIRM</name>
<evidence type="ECO:0000259" key="1">
    <source>
        <dbReference type="Pfam" id="PF22007"/>
    </source>
</evidence>
<sequence>MRNDVWKNLYLYVSKWLELQPWNDFWSGDQICVHLKKKDYYCMILGRGGDCIGVSIYEGDNGYADLCSIGIDYADETVMNYIFLEQRCLTFYVGKREDVPQSQLEIMQELGLSFSTYWPYFISLQPHFYPYEINDTQAGIMASVFRQLLIIVEQYRQNKIQVDFAKEEMIYAYYDHHWIYEARPRPAFIEKFFAIEFTDSNLIHTLANLPVSSETLAVDLCYLYGGFYKEEYDRPITGLVLIIMDISQDQILYMNLLEPECNERQICLETFSLIMKDYGKPARVLLRNPMVYGALASLCEDCDILIEASALPMIDDAVDKLNQLDSKN</sequence>
<evidence type="ECO:0000259" key="2">
    <source>
        <dbReference type="Pfam" id="PF23988"/>
    </source>
</evidence>
<comment type="caution">
    <text evidence="3">The sequence shown here is derived from an EMBL/GenBank/DDBJ whole genome shotgun (WGS) entry which is preliminary data.</text>
</comment>
<dbReference type="EMBL" id="DVMJ01000014">
    <property type="protein sequence ID" value="HIU12879.1"/>
    <property type="molecule type" value="Genomic_DNA"/>
</dbReference>
<organism evidence="3 4">
    <name type="scientific">Candidatus Fimiplasma intestinipullorum</name>
    <dbReference type="NCBI Taxonomy" id="2840825"/>
    <lineage>
        <taxon>Bacteria</taxon>
        <taxon>Bacillati</taxon>
        <taxon>Bacillota</taxon>
        <taxon>Clostridia</taxon>
        <taxon>Eubacteriales</taxon>
        <taxon>Candidatus Fimiplasma</taxon>
    </lineage>
</organism>
<dbReference type="InterPro" id="IPR055733">
    <property type="entry name" value="DUF7309"/>
</dbReference>
<dbReference type="Pfam" id="PF23988">
    <property type="entry name" value="DUF7309"/>
    <property type="match status" value="1"/>
</dbReference>
<reference evidence="3" key="2">
    <citation type="journal article" date="2021" name="PeerJ">
        <title>Extensive microbial diversity within the chicken gut microbiome revealed by metagenomics and culture.</title>
        <authorList>
            <person name="Gilroy R."/>
            <person name="Ravi A."/>
            <person name="Getino M."/>
            <person name="Pursley I."/>
            <person name="Horton D.L."/>
            <person name="Alikhan N.F."/>
            <person name="Baker D."/>
            <person name="Gharbi K."/>
            <person name="Hall N."/>
            <person name="Watson M."/>
            <person name="Adriaenssens E.M."/>
            <person name="Foster-Nyarko E."/>
            <person name="Jarju S."/>
            <person name="Secka A."/>
            <person name="Antonio M."/>
            <person name="Oren A."/>
            <person name="Chaudhuri R.R."/>
            <person name="La Ragione R."/>
            <person name="Hildebrand F."/>
            <person name="Pallen M.J."/>
        </authorList>
    </citation>
    <scope>NUCLEOTIDE SEQUENCE</scope>
    <source>
        <strain evidence="3">CHK195-11698</strain>
    </source>
</reference>
<evidence type="ECO:0000313" key="4">
    <source>
        <dbReference type="Proteomes" id="UP000824175"/>
    </source>
</evidence>
<dbReference type="AlphaFoldDB" id="A0A9D1KZM3"/>
<dbReference type="Pfam" id="PF22007">
    <property type="entry name" value="DUF6930"/>
    <property type="match status" value="1"/>
</dbReference>
<accession>A0A9D1KZM3</accession>
<dbReference type="Proteomes" id="UP000824175">
    <property type="component" value="Unassembled WGS sequence"/>
</dbReference>
<evidence type="ECO:0000313" key="3">
    <source>
        <dbReference type="EMBL" id="HIU12879.1"/>
    </source>
</evidence>
<dbReference type="InterPro" id="IPR054216">
    <property type="entry name" value="DUF6930"/>
</dbReference>